<dbReference type="EMBL" id="HACG01029383">
    <property type="protein sequence ID" value="CEK76248.1"/>
    <property type="molecule type" value="Transcribed_RNA"/>
</dbReference>
<gene>
    <name evidence="1" type="primary">ORF99144</name>
</gene>
<sequence>MKHSTFSVSDIRKCNTLNPISLKFRGLRCRNERTEISVSELELMKIILKLQTIAW</sequence>
<accession>A0A0B7A626</accession>
<evidence type="ECO:0000313" key="1">
    <source>
        <dbReference type="EMBL" id="CEK76248.1"/>
    </source>
</evidence>
<reference evidence="1" key="1">
    <citation type="submission" date="2014-12" db="EMBL/GenBank/DDBJ databases">
        <title>Insight into the proteome of Arion vulgaris.</title>
        <authorList>
            <person name="Aradska J."/>
            <person name="Bulat T."/>
            <person name="Smidak R."/>
            <person name="Sarate P."/>
            <person name="Gangsoo J."/>
            <person name="Sialana F."/>
            <person name="Bilban M."/>
            <person name="Lubec G."/>
        </authorList>
    </citation>
    <scope>NUCLEOTIDE SEQUENCE</scope>
    <source>
        <tissue evidence="1">Skin</tissue>
    </source>
</reference>
<protein>
    <submittedName>
        <fullName evidence="1">Uncharacterized protein</fullName>
    </submittedName>
</protein>
<proteinExistence type="predicted"/>
<dbReference type="AlphaFoldDB" id="A0A0B7A626"/>
<organism evidence="1">
    <name type="scientific">Arion vulgaris</name>
    <dbReference type="NCBI Taxonomy" id="1028688"/>
    <lineage>
        <taxon>Eukaryota</taxon>
        <taxon>Metazoa</taxon>
        <taxon>Spiralia</taxon>
        <taxon>Lophotrochozoa</taxon>
        <taxon>Mollusca</taxon>
        <taxon>Gastropoda</taxon>
        <taxon>Heterobranchia</taxon>
        <taxon>Euthyneura</taxon>
        <taxon>Panpulmonata</taxon>
        <taxon>Eupulmonata</taxon>
        <taxon>Stylommatophora</taxon>
        <taxon>Helicina</taxon>
        <taxon>Arionoidea</taxon>
        <taxon>Arionidae</taxon>
        <taxon>Arion</taxon>
    </lineage>
</organism>
<name>A0A0B7A626_9EUPU</name>